<dbReference type="KEGG" id="huw:FPZ11_13585"/>
<dbReference type="Gene3D" id="3.50.50.60">
    <property type="entry name" value="FAD/NAD(P)-binding domain"/>
    <property type="match status" value="2"/>
</dbReference>
<dbReference type="Pfam" id="PF01494">
    <property type="entry name" value="FAD_binding_3"/>
    <property type="match status" value="1"/>
</dbReference>
<dbReference type="InterPro" id="IPR002938">
    <property type="entry name" value="FAD-bd"/>
</dbReference>
<evidence type="ECO:0000313" key="4">
    <source>
        <dbReference type="Proteomes" id="UP000320216"/>
    </source>
</evidence>
<reference evidence="3 4" key="1">
    <citation type="submission" date="2019-07" db="EMBL/GenBank/DDBJ databases">
        <title>Full genome sequence of Humibacter sp. WJ7-1.</title>
        <authorList>
            <person name="Im W.-T."/>
        </authorList>
    </citation>
    <scope>NUCLEOTIDE SEQUENCE [LARGE SCALE GENOMIC DNA]</scope>
    <source>
        <strain evidence="3 4">WJ7-1</strain>
    </source>
</reference>
<dbReference type="PRINTS" id="PR00420">
    <property type="entry name" value="RNGMNOXGNASE"/>
</dbReference>
<dbReference type="GO" id="GO:0016491">
    <property type="term" value="F:oxidoreductase activity"/>
    <property type="evidence" value="ECO:0007669"/>
    <property type="project" value="UniProtKB-KW"/>
</dbReference>
<dbReference type="RefSeq" id="WP_146321684.1">
    <property type="nucleotide sequence ID" value="NZ_CP042305.1"/>
</dbReference>
<evidence type="ECO:0000259" key="2">
    <source>
        <dbReference type="Pfam" id="PF01494"/>
    </source>
</evidence>
<gene>
    <name evidence="3" type="ORF">FPZ11_13585</name>
</gene>
<dbReference type="OrthoDB" id="9791689at2"/>
<dbReference type="InterPro" id="IPR036188">
    <property type="entry name" value="FAD/NAD-bd_sf"/>
</dbReference>
<dbReference type="EMBL" id="CP042305">
    <property type="protein sequence ID" value="QDZ15650.1"/>
    <property type="molecule type" value="Genomic_DNA"/>
</dbReference>
<dbReference type="PANTHER" id="PTHR43476">
    <property type="entry name" value="3-(3-HYDROXY-PHENYL)PROPIONATE/3-HYDROXYCINNAMIC ACID HYDROXYLASE"/>
    <property type="match status" value="1"/>
</dbReference>
<sequence length="445" mass="47490">MARARSVAPTRVDVDCCVVGGGPAGIMLGLLLARAGVEVAVLEKHGDFLRDFRGDTIHPSTIQVLDELGLRDAFLALPHTTVHSFDAVLDGTRITPIDFETLSGRNDFLVLMPQWDFLDFVAEHAAAYPGFRLLMNTEATELITDGGSGRGGSGGEARETSAGRVAGVRAQGPDGPVEVHAALTVAADGRDSQLREASGLPLADFGAPIDVVWLRLPYPEHRPPDTIGYFDENRLVITIPREGYYQVGLIIPKGSFDQLHKQGIGSVRDAIVQTAGFLAPVIGELTSFKQLRLLSVQIDRLETWSRPGLLCIGDAAHAMSPAFGVGVNYAIQDAVATANRLAPLLRGAGTVAGARASSLDAASAWVQRRRMPAVRAMQAVQLVAHEIINGTGLDLGPVPLSEPRRIALSAAMPIVQRVAARVVGRGIRPERVSRQIRGATTRPFV</sequence>
<keyword evidence="1" id="KW-0560">Oxidoreductase</keyword>
<feature type="domain" description="FAD-binding" evidence="2">
    <location>
        <begin position="13"/>
        <end position="351"/>
    </location>
</feature>
<accession>A0A5B8M8A1</accession>
<organism evidence="3 4">
    <name type="scientific">Humibacter ginsenosidimutans</name>
    <dbReference type="NCBI Taxonomy" id="2599293"/>
    <lineage>
        <taxon>Bacteria</taxon>
        <taxon>Bacillati</taxon>
        <taxon>Actinomycetota</taxon>
        <taxon>Actinomycetes</taxon>
        <taxon>Micrococcales</taxon>
        <taxon>Microbacteriaceae</taxon>
        <taxon>Humibacter</taxon>
    </lineage>
</organism>
<protein>
    <submittedName>
        <fullName evidence="3">FAD-dependent oxidoreductase</fullName>
    </submittedName>
</protein>
<keyword evidence="4" id="KW-1185">Reference proteome</keyword>
<dbReference type="Proteomes" id="UP000320216">
    <property type="component" value="Chromosome"/>
</dbReference>
<dbReference type="SUPFAM" id="SSF51905">
    <property type="entry name" value="FAD/NAD(P)-binding domain"/>
    <property type="match status" value="1"/>
</dbReference>
<evidence type="ECO:0000313" key="3">
    <source>
        <dbReference type="EMBL" id="QDZ15650.1"/>
    </source>
</evidence>
<dbReference type="AlphaFoldDB" id="A0A5B8M8A1"/>
<proteinExistence type="predicted"/>
<dbReference type="PANTHER" id="PTHR43476:SF5">
    <property type="entry name" value="FAD-DEPENDENT MONOOXYGENASE"/>
    <property type="match status" value="1"/>
</dbReference>
<dbReference type="InterPro" id="IPR050631">
    <property type="entry name" value="PheA/TfdB_FAD_monoxygenase"/>
</dbReference>
<dbReference type="GO" id="GO:0071949">
    <property type="term" value="F:FAD binding"/>
    <property type="evidence" value="ECO:0007669"/>
    <property type="project" value="InterPro"/>
</dbReference>
<name>A0A5B8M8A1_9MICO</name>
<evidence type="ECO:0000256" key="1">
    <source>
        <dbReference type="ARBA" id="ARBA00023002"/>
    </source>
</evidence>